<dbReference type="EMBL" id="KT307976">
    <property type="protein sequence ID" value="ALA13509.1"/>
    <property type="molecule type" value="Genomic_DNA"/>
</dbReference>
<gene>
    <name evidence="2" type="ORF">AVESOBMORE_44</name>
</gene>
<name>A0A0K2D140_9CAUD</name>
<dbReference type="RefSeq" id="YP_009206399.1">
    <property type="nucleotide sequence ID" value="NC_028887.1"/>
</dbReference>
<keyword evidence="1" id="KW-0472">Membrane</keyword>
<accession>A0A0K2D140</accession>
<dbReference type="GeneID" id="26633107"/>
<keyword evidence="1" id="KW-0812">Transmembrane</keyword>
<reference evidence="2 3" key="1">
    <citation type="journal article" date="2015" name="Genome Announc.">
        <title>Genome Sequences of Two Bacillus cereus Group Bacteriophages, Eyuki and AvesoBmore.</title>
        <authorList>
            <person name="Erill I."/>
            <person name="Caruso S.M."/>
        </authorList>
    </citation>
    <scope>NUCLEOTIDE SEQUENCE [LARGE SCALE GENOMIC DNA]</scope>
</reference>
<dbReference type="Proteomes" id="UP000204647">
    <property type="component" value="Segment"/>
</dbReference>
<sequence>MRAMVNALYGVGLTFIGFGMFGTGNNVAGVLSFLGAMYAINQMMGAKNNE</sequence>
<evidence type="ECO:0000313" key="2">
    <source>
        <dbReference type="EMBL" id="ALA13509.1"/>
    </source>
</evidence>
<organism evidence="2 3">
    <name type="scientific">Bacillus phage AvesoBmore</name>
    <dbReference type="NCBI Taxonomy" id="1698451"/>
    <lineage>
        <taxon>Viruses</taxon>
        <taxon>Duplodnaviria</taxon>
        <taxon>Heunggongvirae</taxon>
        <taxon>Uroviricota</taxon>
        <taxon>Caudoviricetes</taxon>
        <taxon>Herelleviridae</taxon>
        <taxon>Bastillevirinae</taxon>
        <taxon>Bequatrovirus</taxon>
        <taxon>Bequatrovirus avesobmore</taxon>
    </lineage>
</organism>
<keyword evidence="1" id="KW-1133">Transmembrane helix</keyword>
<feature type="transmembrane region" description="Helical" evidence="1">
    <location>
        <begin position="7"/>
        <end position="40"/>
    </location>
</feature>
<keyword evidence="3" id="KW-1185">Reference proteome</keyword>
<proteinExistence type="predicted"/>
<dbReference type="KEGG" id="vg:26633107"/>
<evidence type="ECO:0000256" key="1">
    <source>
        <dbReference type="SAM" id="Phobius"/>
    </source>
</evidence>
<evidence type="ECO:0000313" key="3">
    <source>
        <dbReference type="Proteomes" id="UP000204647"/>
    </source>
</evidence>
<protein>
    <submittedName>
        <fullName evidence="2">Uncharacterized protein</fullName>
    </submittedName>
</protein>